<dbReference type="OrthoDB" id="7867452at2759"/>
<dbReference type="Pfam" id="PF01431">
    <property type="entry name" value="Peptidase_M13"/>
    <property type="match status" value="1"/>
</dbReference>
<reference evidence="2 3" key="2">
    <citation type="submission" date="2019-01" db="EMBL/GenBank/DDBJ databases">
        <title>The decoding of complex shrimp genome reveals the adaptation for benthos swimmer, frequently molting mechanism and breeding impact on genome.</title>
        <authorList>
            <person name="Sun Y."/>
            <person name="Gao Y."/>
            <person name="Yu Y."/>
        </authorList>
    </citation>
    <scope>NUCLEOTIDE SEQUENCE [LARGE SCALE GENOMIC DNA]</scope>
    <source>
        <tissue evidence="2">Muscle</tissue>
    </source>
</reference>
<proteinExistence type="predicted"/>
<dbReference type="InterPro" id="IPR000718">
    <property type="entry name" value="Peptidase_M13"/>
</dbReference>
<gene>
    <name evidence="2" type="ORF">C7M84_022312</name>
</gene>
<organism evidence="2 3">
    <name type="scientific">Penaeus vannamei</name>
    <name type="common">Whiteleg shrimp</name>
    <name type="synonym">Litopenaeus vannamei</name>
    <dbReference type="NCBI Taxonomy" id="6689"/>
    <lineage>
        <taxon>Eukaryota</taxon>
        <taxon>Metazoa</taxon>
        <taxon>Ecdysozoa</taxon>
        <taxon>Arthropoda</taxon>
        <taxon>Crustacea</taxon>
        <taxon>Multicrustacea</taxon>
        <taxon>Malacostraca</taxon>
        <taxon>Eumalacostraca</taxon>
        <taxon>Eucarida</taxon>
        <taxon>Decapoda</taxon>
        <taxon>Dendrobranchiata</taxon>
        <taxon>Penaeoidea</taxon>
        <taxon>Penaeidae</taxon>
        <taxon>Penaeus</taxon>
    </lineage>
</organism>
<dbReference type="Proteomes" id="UP000283509">
    <property type="component" value="Unassembled WGS sequence"/>
</dbReference>
<dbReference type="EMBL" id="QCYY01000533">
    <property type="protein sequence ID" value="ROT84497.1"/>
    <property type="molecule type" value="Genomic_DNA"/>
</dbReference>
<evidence type="ECO:0000313" key="3">
    <source>
        <dbReference type="Proteomes" id="UP000283509"/>
    </source>
</evidence>
<name>A0A3R7PW61_PENVA</name>
<keyword evidence="3" id="KW-1185">Reference proteome</keyword>
<feature type="domain" description="Peptidase M13 C-terminal" evidence="1">
    <location>
        <begin position="40"/>
        <end position="126"/>
    </location>
</feature>
<accession>A0A3R7PW61</accession>
<sequence>MEVSREKDAVVKRTAYDTASEVDAVRQTYQVGVRGLLQQAYVSLMHHQPQPQHPSFENFNTTNIFFMAYAGSLCSDMTDEEKDIHRTCFSSLIDKPKLEAVLTQLPEFSKDFSCPKDSYHFPKRLCAQFH</sequence>
<protein>
    <submittedName>
        <fullName evidence="2">Endothelin-converting enzyme 1</fullName>
    </submittedName>
</protein>
<dbReference type="InterPro" id="IPR024079">
    <property type="entry name" value="MetalloPept_cat_dom_sf"/>
</dbReference>
<dbReference type="PROSITE" id="PS51885">
    <property type="entry name" value="NEPRILYSIN"/>
    <property type="match status" value="1"/>
</dbReference>
<evidence type="ECO:0000313" key="2">
    <source>
        <dbReference type="EMBL" id="ROT84497.1"/>
    </source>
</evidence>
<dbReference type="AlphaFoldDB" id="A0A3R7PW61"/>
<comment type="caution">
    <text evidence="2">The sequence shown here is derived from an EMBL/GenBank/DDBJ whole genome shotgun (WGS) entry which is preliminary data.</text>
</comment>
<dbReference type="SUPFAM" id="SSF55486">
    <property type="entry name" value="Metalloproteases ('zincins'), catalytic domain"/>
    <property type="match status" value="1"/>
</dbReference>
<dbReference type="GO" id="GO:0004222">
    <property type="term" value="F:metalloendopeptidase activity"/>
    <property type="evidence" value="ECO:0007669"/>
    <property type="project" value="InterPro"/>
</dbReference>
<reference evidence="2 3" key="1">
    <citation type="submission" date="2018-04" db="EMBL/GenBank/DDBJ databases">
        <authorList>
            <person name="Zhang X."/>
            <person name="Yuan J."/>
            <person name="Li F."/>
            <person name="Xiang J."/>
        </authorList>
    </citation>
    <scope>NUCLEOTIDE SEQUENCE [LARGE SCALE GENOMIC DNA]</scope>
    <source>
        <tissue evidence="2">Muscle</tissue>
    </source>
</reference>
<dbReference type="InterPro" id="IPR018497">
    <property type="entry name" value="Peptidase_M13_C"/>
</dbReference>
<dbReference type="GO" id="GO:0006508">
    <property type="term" value="P:proteolysis"/>
    <property type="evidence" value="ECO:0007669"/>
    <property type="project" value="InterPro"/>
</dbReference>
<evidence type="ECO:0000259" key="1">
    <source>
        <dbReference type="Pfam" id="PF01431"/>
    </source>
</evidence>
<dbReference type="Gene3D" id="3.40.390.10">
    <property type="entry name" value="Collagenase (Catalytic Domain)"/>
    <property type="match status" value="1"/>
</dbReference>